<dbReference type="HAMAP" id="MF_00338">
    <property type="entry name" value="UPF0145"/>
    <property type="match status" value="1"/>
</dbReference>
<dbReference type="PANTHER" id="PTHR34068:SF2">
    <property type="entry name" value="UPF0145 PROTEIN SCO3412"/>
    <property type="match status" value="1"/>
</dbReference>
<evidence type="ECO:0000256" key="1">
    <source>
        <dbReference type="ARBA" id="ARBA00010751"/>
    </source>
</evidence>
<dbReference type="AlphaFoldDB" id="A0A0F9VXA9"/>
<dbReference type="Gene3D" id="3.30.110.70">
    <property type="entry name" value="Hypothetical protein apc22750. Chain B"/>
    <property type="match status" value="1"/>
</dbReference>
<comment type="similarity">
    <text evidence="1">Belongs to the UPF0145 family.</text>
</comment>
<dbReference type="InterPro" id="IPR002765">
    <property type="entry name" value="UPF0145_YbjQ-like"/>
</dbReference>
<name>A0A0F9VXA9_9ZZZZ</name>
<organism evidence="2">
    <name type="scientific">marine sediment metagenome</name>
    <dbReference type="NCBI Taxonomy" id="412755"/>
    <lineage>
        <taxon>unclassified sequences</taxon>
        <taxon>metagenomes</taxon>
        <taxon>ecological metagenomes</taxon>
    </lineage>
</organism>
<proteinExistence type="inferred from homology"/>
<gene>
    <name evidence="2" type="ORF">LCGC14_0431990</name>
</gene>
<accession>A0A0F9VXA9</accession>
<dbReference type="SUPFAM" id="SSF117782">
    <property type="entry name" value="YbjQ-like"/>
    <property type="match status" value="1"/>
</dbReference>
<dbReference type="Pfam" id="PF01906">
    <property type="entry name" value="YbjQ_1"/>
    <property type="match status" value="1"/>
</dbReference>
<sequence>MIVTTSHELPGKTVVKTLGVVRGNTVRARHLGKDIAAVFRNMIGGEVAEYTKLMAEAREQALDRMVAAAESLGANAIVSMRFATSEIMGGAAEMLAYGTAVVAE</sequence>
<evidence type="ECO:0000313" key="2">
    <source>
        <dbReference type="EMBL" id="KKN70333.1"/>
    </source>
</evidence>
<protein>
    <submittedName>
        <fullName evidence="2">Uncharacterized protein</fullName>
    </submittedName>
</protein>
<comment type="caution">
    <text evidence="2">The sequence shown here is derived from an EMBL/GenBank/DDBJ whole genome shotgun (WGS) entry which is preliminary data.</text>
</comment>
<dbReference type="InterPro" id="IPR035439">
    <property type="entry name" value="UPF0145_dom_sf"/>
</dbReference>
<dbReference type="EMBL" id="LAZR01000405">
    <property type="protein sequence ID" value="KKN70333.1"/>
    <property type="molecule type" value="Genomic_DNA"/>
</dbReference>
<dbReference type="PANTHER" id="PTHR34068">
    <property type="entry name" value="UPF0145 PROTEIN YBJQ"/>
    <property type="match status" value="1"/>
</dbReference>
<reference evidence="2" key="1">
    <citation type="journal article" date="2015" name="Nature">
        <title>Complex archaea that bridge the gap between prokaryotes and eukaryotes.</title>
        <authorList>
            <person name="Spang A."/>
            <person name="Saw J.H."/>
            <person name="Jorgensen S.L."/>
            <person name="Zaremba-Niedzwiedzka K."/>
            <person name="Martijn J."/>
            <person name="Lind A.E."/>
            <person name="van Eijk R."/>
            <person name="Schleper C."/>
            <person name="Guy L."/>
            <person name="Ettema T.J."/>
        </authorList>
    </citation>
    <scope>NUCLEOTIDE SEQUENCE</scope>
</reference>